<proteinExistence type="predicted"/>
<dbReference type="EMBL" id="GG666563">
    <property type="protein sequence ID" value="EEN54776.1"/>
    <property type="molecule type" value="Genomic_DNA"/>
</dbReference>
<protein>
    <submittedName>
        <fullName evidence="1">Uncharacterized protein</fullName>
    </submittedName>
</protein>
<dbReference type="AlphaFoldDB" id="C3YXG7"/>
<organism>
    <name type="scientific">Branchiostoma floridae</name>
    <name type="common">Florida lancelet</name>
    <name type="synonym">Amphioxus</name>
    <dbReference type="NCBI Taxonomy" id="7739"/>
    <lineage>
        <taxon>Eukaryota</taxon>
        <taxon>Metazoa</taxon>
        <taxon>Chordata</taxon>
        <taxon>Cephalochordata</taxon>
        <taxon>Leptocardii</taxon>
        <taxon>Amphioxiformes</taxon>
        <taxon>Branchiostomatidae</taxon>
        <taxon>Branchiostoma</taxon>
    </lineage>
</organism>
<dbReference type="InParanoid" id="C3YXG7"/>
<evidence type="ECO:0000313" key="1">
    <source>
        <dbReference type="EMBL" id="EEN54776.1"/>
    </source>
</evidence>
<sequence length="314" mass="35694">MTNETLSYPGTLQRRIKLQQHSTTLPSYPGTLLQTVSNYNRTHHTAKLSWNTAADGIKLQQNAPHCQVILEHCCRRYQITTECTTLPSYPGTLLKTVSNYNRTHHTAKLSWNTAADGIKLQQNAPHCQVILEHCCRRYQITTERTTLPSYPGTLLKTVSNYNRTHHTAKLSWNTAADGIKLQQNTPHCQVILEHCCRRYQITTERTTLPSYPGTLLQTVSNYNRTHHTAKLSWNTAADGIKLQQNAPHCQVILEHCCRRYQITTECTTLPSYPGTLLQTVSNYNRTHHTAKLSWNTAADGIKLQENTPHCQVIL</sequence>
<name>C3YXG7_BRAFL</name>
<accession>C3YXG7</accession>
<reference evidence="1" key="1">
    <citation type="journal article" date="2008" name="Nature">
        <title>The amphioxus genome and the evolution of the chordate karyotype.</title>
        <authorList>
            <consortium name="US DOE Joint Genome Institute (JGI-PGF)"/>
            <person name="Putnam N.H."/>
            <person name="Butts T."/>
            <person name="Ferrier D.E.K."/>
            <person name="Furlong R.F."/>
            <person name="Hellsten U."/>
            <person name="Kawashima T."/>
            <person name="Robinson-Rechavi M."/>
            <person name="Shoguchi E."/>
            <person name="Terry A."/>
            <person name="Yu J.-K."/>
            <person name="Benito-Gutierrez E.L."/>
            <person name="Dubchak I."/>
            <person name="Garcia-Fernandez J."/>
            <person name="Gibson-Brown J.J."/>
            <person name="Grigoriev I.V."/>
            <person name="Horton A.C."/>
            <person name="de Jong P.J."/>
            <person name="Jurka J."/>
            <person name="Kapitonov V.V."/>
            <person name="Kohara Y."/>
            <person name="Kuroki Y."/>
            <person name="Lindquist E."/>
            <person name="Lucas S."/>
            <person name="Osoegawa K."/>
            <person name="Pennacchio L.A."/>
            <person name="Salamov A.A."/>
            <person name="Satou Y."/>
            <person name="Sauka-Spengler T."/>
            <person name="Schmutz J."/>
            <person name="Shin-I T."/>
            <person name="Toyoda A."/>
            <person name="Bronner-Fraser M."/>
            <person name="Fujiyama A."/>
            <person name="Holland L.Z."/>
            <person name="Holland P.W.H."/>
            <person name="Satoh N."/>
            <person name="Rokhsar D.S."/>
        </authorList>
    </citation>
    <scope>NUCLEOTIDE SEQUENCE [LARGE SCALE GENOMIC DNA]</scope>
    <source>
        <strain evidence="1">S238N-H82</strain>
        <tissue evidence="1">Testes</tissue>
    </source>
</reference>
<gene>
    <name evidence="1" type="ORF">BRAFLDRAFT_74558</name>
</gene>